<dbReference type="PANTHER" id="PTHR21021:SF16">
    <property type="entry name" value="TIP41-LIKE PROTEIN"/>
    <property type="match status" value="1"/>
</dbReference>
<dbReference type="EMBL" id="BSYR01000022">
    <property type="protein sequence ID" value="GMI88281.1"/>
    <property type="molecule type" value="Genomic_DNA"/>
</dbReference>
<gene>
    <name evidence="2" type="ORF">HRI_002497400</name>
</gene>
<name>A0A9W7M5H1_HIBTR</name>
<sequence>MKVCFLLKFPLLLDGNLEVNRSSRSLDYDYTFTTPCGSEWLCLIRTRIFRIVIDDDFVVIVNWDQHGSEEISDESSGLHLEDCEEQLDVAVLTRKEPLIFYDEVIIYEDELSDNGESLLTVKVVIPSFWFFCYDFGFVLMEF</sequence>
<comment type="caution">
    <text evidence="2">The sequence shown here is derived from an EMBL/GenBank/DDBJ whole genome shotgun (WGS) entry which is preliminary data.</text>
</comment>
<reference evidence="2" key="1">
    <citation type="submission" date="2023-05" db="EMBL/GenBank/DDBJ databases">
        <title>Genome and transcriptome analyses reveal genes involved in the formation of fine ridges on petal epidermal cells in Hibiscus trionum.</title>
        <authorList>
            <person name="Koshimizu S."/>
            <person name="Masuda S."/>
            <person name="Ishii T."/>
            <person name="Shirasu K."/>
            <person name="Hoshino A."/>
            <person name="Arita M."/>
        </authorList>
    </citation>
    <scope>NUCLEOTIDE SEQUENCE</scope>
    <source>
        <strain evidence="2">Hamamatsu line</strain>
    </source>
</reference>
<dbReference type="InterPro" id="IPR007303">
    <property type="entry name" value="TIP41-like"/>
</dbReference>
<proteinExistence type="inferred from homology"/>
<dbReference type="OrthoDB" id="10253878at2759"/>
<accession>A0A9W7M5H1</accession>
<dbReference type="InterPro" id="IPR051330">
    <property type="entry name" value="Phosphatase_reg/MetRdx"/>
</dbReference>
<organism evidence="2 3">
    <name type="scientific">Hibiscus trionum</name>
    <name type="common">Flower of an hour</name>
    <dbReference type="NCBI Taxonomy" id="183268"/>
    <lineage>
        <taxon>Eukaryota</taxon>
        <taxon>Viridiplantae</taxon>
        <taxon>Streptophyta</taxon>
        <taxon>Embryophyta</taxon>
        <taxon>Tracheophyta</taxon>
        <taxon>Spermatophyta</taxon>
        <taxon>Magnoliopsida</taxon>
        <taxon>eudicotyledons</taxon>
        <taxon>Gunneridae</taxon>
        <taxon>Pentapetalae</taxon>
        <taxon>rosids</taxon>
        <taxon>malvids</taxon>
        <taxon>Malvales</taxon>
        <taxon>Malvaceae</taxon>
        <taxon>Malvoideae</taxon>
        <taxon>Hibiscus</taxon>
    </lineage>
</organism>
<evidence type="ECO:0000256" key="1">
    <source>
        <dbReference type="ARBA" id="ARBA00006658"/>
    </source>
</evidence>
<protein>
    <submittedName>
        <fullName evidence="2">Uncharacterized protein</fullName>
    </submittedName>
</protein>
<keyword evidence="3" id="KW-1185">Reference proteome</keyword>
<dbReference type="GO" id="GO:0005829">
    <property type="term" value="C:cytosol"/>
    <property type="evidence" value="ECO:0007669"/>
    <property type="project" value="TreeGrafter"/>
</dbReference>
<comment type="similarity">
    <text evidence="1">Belongs to the TIP41 family.</text>
</comment>
<dbReference type="GO" id="GO:0031929">
    <property type="term" value="P:TOR signaling"/>
    <property type="evidence" value="ECO:0007669"/>
    <property type="project" value="TreeGrafter"/>
</dbReference>
<evidence type="ECO:0000313" key="2">
    <source>
        <dbReference type="EMBL" id="GMI88281.1"/>
    </source>
</evidence>
<dbReference type="Pfam" id="PF04176">
    <property type="entry name" value="TIP41"/>
    <property type="match status" value="1"/>
</dbReference>
<evidence type="ECO:0000313" key="3">
    <source>
        <dbReference type="Proteomes" id="UP001165190"/>
    </source>
</evidence>
<dbReference type="PANTHER" id="PTHR21021">
    <property type="entry name" value="GAF/PUTATIVE CYTOSKELETAL PROTEIN"/>
    <property type="match status" value="1"/>
</dbReference>
<dbReference type="Proteomes" id="UP001165190">
    <property type="component" value="Unassembled WGS sequence"/>
</dbReference>
<dbReference type="AlphaFoldDB" id="A0A9W7M5H1"/>